<keyword evidence="2" id="KW-1133">Transmembrane helix</keyword>
<feature type="signal peptide" evidence="3">
    <location>
        <begin position="1"/>
        <end position="15"/>
    </location>
</feature>
<evidence type="ECO:0000256" key="2">
    <source>
        <dbReference type="SAM" id="Phobius"/>
    </source>
</evidence>
<evidence type="ECO:0000313" key="5">
    <source>
        <dbReference type="EMBL" id="CAD8052543.1"/>
    </source>
</evidence>
<dbReference type="OMA" id="CAKECKN"/>
<sequence>MLTLMLFCLWKTSFSQIKDQRYYNVKGLQNFGINEMFHKYLSEKQKVTITLTFEDGEIPFLLVCDNKPDVNKMTDYDLIQKENCKIDINAYDLKQQIQSISLTKNQKSQTFQRNFNVYYIDNTNLFIGAYSKLQSTFNISAKIQSLYNCAKECKNGGSCFYGVCECYEGTFGNDCSIIGFNIKDQLKLSSNKLYYLPLYQTGTTFQRILSNQIPIRQQCYVETPFIDQGSLLITNTLQLTYDKIYYCRNVTEALQNESQIKLNAYFIFKIYSEYDVSIVLNNNSSDGIQKIMMMIFIPLFVLIFFLLVCCGVKFYKKKLEQTQIPIKIEQNVEKKFINFINFYIPTHKFEQIKEIMQEEINEKDLYCSICLEIFILQHDVKVTYCKHIYHSECLTLWIQKIKICPLCRAPLDEKTLASLIPQRSLTLIDQISSKSQSDYNKLKIFSMNSLSSLNGPNTQQAFQNLNYQRSLVMVDQ</sequence>
<dbReference type="Pfam" id="PF13639">
    <property type="entry name" value="zf-RING_2"/>
    <property type="match status" value="1"/>
</dbReference>
<reference evidence="5" key="1">
    <citation type="submission" date="2021-01" db="EMBL/GenBank/DDBJ databases">
        <authorList>
            <consortium name="Genoscope - CEA"/>
            <person name="William W."/>
        </authorList>
    </citation>
    <scope>NUCLEOTIDE SEQUENCE</scope>
</reference>
<evidence type="ECO:0000259" key="4">
    <source>
        <dbReference type="PROSITE" id="PS50089"/>
    </source>
</evidence>
<evidence type="ECO:0000313" key="6">
    <source>
        <dbReference type="Proteomes" id="UP000688137"/>
    </source>
</evidence>
<dbReference type="GO" id="GO:0008270">
    <property type="term" value="F:zinc ion binding"/>
    <property type="evidence" value="ECO:0007669"/>
    <property type="project" value="UniProtKB-KW"/>
</dbReference>
<dbReference type="PROSITE" id="PS00022">
    <property type="entry name" value="EGF_1"/>
    <property type="match status" value="1"/>
</dbReference>
<keyword evidence="3" id="KW-0732">Signal</keyword>
<keyword evidence="1" id="KW-0479">Metal-binding</keyword>
<keyword evidence="1" id="KW-0863">Zinc-finger</keyword>
<dbReference type="InterPro" id="IPR001841">
    <property type="entry name" value="Znf_RING"/>
</dbReference>
<dbReference type="AlphaFoldDB" id="A0A8S1KDM9"/>
<dbReference type="InterPro" id="IPR000742">
    <property type="entry name" value="EGF"/>
</dbReference>
<keyword evidence="1" id="KW-0862">Zinc</keyword>
<keyword evidence="6" id="KW-1185">Reference proteome</keyword>
<feature type="chain" id="PRO_5035925316" description="RING-type domain-containing protein" evidence="3">
    <location>
        <begin position="16"/>
        <end position="476"/>
    </location>
</feature>
<evidence type="ECO:0000256" key="1">
    <source>
        <dbReference type="PROSITE-ProRule" id="PRU00175"/>
    </source>
</evidence>
<dbReference type="InterPro" id="IPR053070">
    <property type="entry name" value="RING-type_E3_ubiquitin-ligase"/>
</dbReference>
<comment type="caution">
    <text evidence="5">The sequence shown here is derived from an EMBL/GenBank/DDBJ whole genome shotgun (WGS) entry which is preliminary data.</text>
</comment>
<dbReference type="SMART" id="SM00184">
    <property type="entry name" value="RING"/>
    <property type="match status" value="1"/>
</dbReference>
<gene>
    <name evidence="5" type="ORF">PPRIM_AZ9-3.1.T0190235</name>
</gene>
<dbReference type="Proteomes" id="UP000688137">
    <property type="component" value="Unassembled WGS sequence"/>
</dbReference>
<proteinExistence type="predicted"/>
<dbReference type="PROSITE" id="PS50089">
    <property type="entry name" value="ZF_RING_2"/>
    <property type="match status" value="1"/>
</dbReference>
<accession>A0A8S1KDM9</accession>
<keyword evidence="2" id="KW-0472">Membrane</keyword>
<feature type="domain" description="RING-type" evidence="4">
    <location>
        <begin position="367"/>
        <end position="408"/>
    </location>
</feature>
<protein>
    <recommendedName>
        <fullName evidence="4">RING-type domain-containing protein</fullName>
    </recommendedName>
</protein>
<evidence type="ECO:0000256" key="3">
    <source>
        <dbReference type="SAM" id="SignalP"/>
    </source>
</evidence>
<dbReference type="PANTHER" id="PTHR47035">
    <property type="entry name" value="OS11G0150450 PROTEIN"/>
    <property type="match status" value="1"/>
</dbReference>
<feature type="transmembrane region" description="Helical" evidence="2">
    <location>
        <begin position="291"/>
        <end position="315"/>
    </location>
</feature>
<keyword evidence="2" id="KW-0812">Transmembrane</keyword>
<dbReference type="EMBL" id="CAJJDM010000016">
    <property type="protein sequence ID" value="CAD8052543.1"/>
    <property type="molecule type" value="Genomic_DNA"/>
</dbReference>
<name>A0A8S1KDM9_PARPR</name>
<dbReference type="PANTHER" id="PTHR47035:SF3">
    <property type="entry name" value="OS11G0150450 PROTEIN"/>
    <property type="match status" value="1"/>
</dbReference>
<organism evidence="5 6">
    <name type="scientific">Paramecium primaurelia</name>
    <dbReference type="NCBI Taxonomy" id="5886"/>
    <lineage>
        <taxon>Eukaryota</taxon>
        <taxon>Sar</taxon>
        <taxon>Alveolata</taxon>
        <taxon>Ciliophora</taxon>
        <taxon>Intramacronucleata</taxon>
        <taxon>Oligohymenophorea</taxon>
        <taxon>Peniculida</taxon>
        <taxon>Parameciidae</taxon>
        <taxon>Paramecium</taxon>
    </lineage>
</organism>